<name>A0ABQ4QGC5_9HYPH</name>
<keyword evidence="2" id="KW-1185">Reference proteome</keyword>
<evidence type="ECO:0000313" key="1">
    <source>
        <dbReference type="EMBL" id="GJD44141.1"/>
    </source>
</evidence>
<gene>
    <name evidence="1" type="ORF">AFCDBAGC_2005</name>
</gene>
<comment type="caution">
    <text evidence="1">The sequence shown here is derived from an EMBL/GenBank/DDBJ whole genome shotgun (WGS) entry which is preliminary data.</text>
</comment>
<dbReference type="EMBL" id="BPQG01000029">
    <property type="protein sequence ID" value="GJD44141.1"/>
    <property type="molecule type" value="Genomic_DNA"/>
</dbReference>
<evidence type="ECO:0008006" key="3">
    <source>
        <dbReference type="Google" id="ProtNLM"/>
    </source>
</evidence>
<accession>A0ABQ4QGC5</accession>
<organism evidence="1 2">
    <name type="scientific">Methylobacterium cerastii</name>
    <dbReference type="NCBI Taxonomy" id="932741"/>
    <lineage>
        <taxon>Bacteria</taxon>
        <taxon>Pseudomonadati</taxon>
        <taxon>Pseudomonadota</taxon>
        <taxon>Alphaproteobacteria</taxon>
        <taxon>Hyphomicrobiales</taxon>
        <taxon>Methylobacteriaceae</taxon>
        <taxon>Methylobacterium</taxon>
    </lineage>
</organism>
<evidence type="ECO:0000313" key="2">
    <source>
        <dbReference type="Proteomes" id="UP001055117"/>
    </source>
</evidence>
<protein>
    <recommendedName>
        <fullName evidence="3">DUF2946 domain-containing protein</fullName>
    </recommendedName>
</protein>
<sequence>MWRPDWRVCRAVIAVTALYALALQAVLGGMTTVRTFDPAHALCLQDAGADGRGPEHAPHHADHLACCTAAQAMPTADMPVPADVAVAWSAPPAVDAPWRPVLAAAPRAPPGISAGARAPPTA</sequence>
<dbReference type="RefSeq" id="WP_306422421.1">
    <property type="nucleotide sequence ID" value="NZ_BPQG01000029.1"/>
</dbReference>
<reference evidence="1 2" key="1">
    <citation type="journal article" date="2021" name="Front. Microbiol.">
        <title>Comprehensive Comparative Genomics and Phenotyping of Methylobacterium Species.</title>
        <authorList>
            <person name="Alessa O."/>
            <person name="Ogura Y."/>
            <person name="Fujitani Y."/>
            <person name="Takami H."/>
            <person name="Hayashi T."/>
            <person name="Sahin N."/>
            <person name="Tani A."/>
        </authorList>
    </citation>
    <scope>NUCLEOTIDE SEQUENCE [LARGE SCALE GENOMIC DNA]</scope>
    <source>
        <strain evidence="1 2">DSM 23679</strain>
    </source>
</reference>
<proteinExistence type="predicted"/>
<dbReference type="Proteomes" id="UP001055117">
    <property type="component" value="Unassembled WGS sequence"/>
</dbReference>